<evidence type="ECO:0000313" key="2">
    <source>
        <dbReference type="EMBL" id="PKK68447.1"/>
    </source>
</evidence>
<dbReference type="EMBL" id="LLXL01000840">
    <property type="protein sequence ID" value="PKK68447.1"/>
    <property type="molecule type" value="Genomic_DNA"/>
</dbReference>
<comment type="caution">
    <text evidence="2">The sequence shown here is derived from an EMBL/GenBank/DDBJ whole genome shotgun (WGS) entry which is preliminary data.</text>
</comment>
<evidence type="ECO:0000313" key="3">
    <source>
        <dbReference type="Proteomes" id="UP000233469"/>
    </source>
</evidence>
<dbReference type="VEuPathDB" id="FungiDB:FUN_013958"/>
<accession>A0A2N1N3J6</accession>
<evidence type="ECO:0000259" key="1">
    <source>
        <dbReference type="Pfam" id="PF21056"/>
    </source>
</evidence>
<proteinExistence type="predicted"/>
<dbReference type="Pfam" id="PF21056">
    <property type="entry name" value="ZSWIM1-3_RNaseH-like"/>
    <property type="match status" value="1"/>
</dbReference>
<protein>
    <recommendedName>
        <fullName evidence="1">ZSWIM1/3 RNaseH-like domain-containing protein</fullName>
    </recommendedName>
</protein>
<reference evidence="2 3" key="2">
    <citation type="submission" date="2017-10" db="EMBL/GenBank/DDBJ databases">
        <title>Extensive intraspecific genome diversity in a model arbuscular mycorrhizal fungus.</title>
        <authorList>
            <person name="Chen E.C.H."/>
            <person name="Morin E."/>
            <person name="Baudet D."/>
            <person name="Noel J."/>
            <person name="Ndikumana S."/>
            <person name="Charron P."/>
            <person name="St-Onge C."/>
            <person name="Giorgi J."/>
            <person name="Grigoriev I.V."/>
            <person name="Roux C."/>
            <person name="Martin F.M."/>
            <person name="Corradi N."/>
        </authorList>
    </citation>
    <scope>NUCLEOTIDE SEQUENCE [LARGE SCALE GENOMIC DNA]</scope>
    <source>
        <strain evidence="2 3">C2</strain>
    </source>
</reference>
<organism evidence="2 3">
    <name type="scientific">Rhizophagus irregularis</name>
    <dbReference type="NCBI Taxonomy" id="588596"/>
    <lineage>
        <taxon>Eukaryota</taxon>
        <taxon>Fungi</taxon>
        <taxon>Fungi incertae sedis</taxon>
        <taxon>Mucoromycota</taxon>
        <taxon>Glomeromycotina</taxon>
        <taxon>Glomeromycetes</taxon>
        <taxon>Glomerales</taxon>
        <taxon>Glomeraceae</taxon>
        <taxon>Rhizophagus</taxon>
    </lineage>
</organism>
<reference evidence="2 3" key="1">
    <citation type="submission" date="2016-04" db="EMBL/GenBank/DDBJ databases">
        <title>Genome analyses suggest a sexual origin of heterokaryosis in a supposedly ancient asexual fungus.</title>
        <authorList>
            <person name="Ropars J."/>
            <person name="Sedzielewska K."/>
            <person name="Noel J."/>
            <person name="Charron P."/>
            <person name="Farinelli L."/>
            <person name="Marton T."/>
            <person name="Kruger M."/>
            <person name="Pelin A."/>
            <person name="Brachmann A."/>
            <person name="Corradi N."/>
        </authorList>
    </citation>
    <scope>NUCLEOTIDE SEQUENCE [LARGE SCALE GENOMIC DNA]</scope>
    <source>
        <strain evidence="2 3">C2</strain>
    </source>
</reference>
<sequence>MEIHLVSNSDLKLDISQSVSYLKEQGYKVEIYHVHQRSTKGIVFAHPEQLEKLENHGWLTLIDSTHKTNRYDWRLFTLYVHDTYGCWNIGAHFFVSSEDSDTVAEALKKFAAIAVGLPATSYLIKVVLSLKVLKLFFLV</sequence>
<name>A0A2N1N3J6_9GLOM</name>
<gene>
    <name evidence="2" type="ORF">RhiirC2_539657</name>
</gene>
<feature type="domain" description="ZSWIM1/3 RNaseH-like" evidence="1">
    <location>
        <begin position="24"/>
        <end position="112"/>
    </location>
</feature>
<dbReference type="Proteomes" id="UP000233469">
    <property type="component" value="Unassembled WGS sequence"/>
</dbReference>
<dbReference type="InterPro" id="IPR048324">
    <property type="entry name" value="ZSWIM1-3_RNaseH-like"/>
</dbReference>
<dbReference type="AlphaFoldDB" id="A0A2N1N3J6"/>